<sequence length="244" mass="27643">MKVAQPHPEENNRLDSLRSYDILDSLPEQDYDDLTRLASEICQTPIALISLIDDKRQWFKSNHGLDVRETPRDYAFCAHGILNPNEPLIVPDSREDERFIGNPLVTGDPHVIFYAGVPLVNQEGYPLGSLCVIDNTPNQLSESQLSALKTLAKQVVNMLELRKKNKALETLKRLLEERNAELEQMASIARNEVKPQIIQLHGTILQVIGEYVKPDGMNLSPLLQEAIRNTRAIEDGLSRMQHFD</sequence>
<dbReference type="KEGG" id="sfol:H3H32_03305"/>
<dbReference type="Gene3D" id="3.30.450.40">
    <property type="match status" value="1"/>
</dbReference>
<dbReference type="Pfam" id="PF01590">
    <property type="entry name" value="GAF"/>
    <property type="match status" value="1"/>
</dbReference>
<keyword evidence="4" id="KW-1185">Reference proteome</keyword>
<dbReference type="EMBL" id="CP059732">
    <property type="protein sequence ID" value="QMW03998.1"/>
    <property type="molecule type" value="Genomic_DNA"/>
</dbReference>
<gene>
    <name evidence="3" type="ORF">H3H32_03305</name>
</gene>
<dbReference type="SUPFAM" id="SSF55781">
    <property type="entry name" value="GAF domain-like"/>
    <property type="match status" value="1"/>
</dbReference>
<dbReference type="InterPro" id="IPR003018">
    <property type="entry name" value="GAF"/>
</dbReference>
<evidence type="ECO:0000259" key="2">
    <source>
        <dbReference type="SMART" id="SM00065"/>
    </source>
</evidence>
<dbReference type="PANTHER" id="PTHR43102:SF2">
    <property type="entry name" value="GAF DOMAIN-CONTAINING PROTEIN"/>
    <property type="match status" value="1"/>
</dbReference>
<reference evidence="3 4" key="1">
    <citation type="submission" date="2020-07" db="EMBL/GenBank/DDBJ databases">
        <title>Spirosoma foliorum sp. nov., isolated from the leaves on the Nejang mountain Korea, Republic of.</title>
        <authorList>
            <person name="Ho H."/>
            <person name="Lee Y.-J."/>
            <person name="Nurcahyanto D.-A."/>
            <person name="Kim S.-G."/>
        </authorList>
    </citation>
    <scope>NUCLEOTIDE SEQUENCE [LARGE SCALE GENOMIC DNA]</scope>
    <source>
        <strain evidence="3 4">PL0136</strain>
    </source>
</reference>
<dbReference type="SMART" id="SM00065">
    <property type="entry name" value="GAF"/>
    <property type="match status" value="1"/>
</dbReference>
<dbReference type="InterPro" id="IPR029016">
    <property type="entry name" value="GAF-like_dom_sf"/>
</dbReference>
<name>A0A7G5GYQ6_9BACT</name>
<proteinExistence type="predicted"/>
<feature type="domain" description="GAF" evidence="2">
    <location>
        <begin position="26"/>
        <end position="169"/>
    </location>
</feature>
<organism evidence="3 4">
    <name type="scientific">Spirosoma foliorum</name>
    <dbReference type="NCBI Taxonomy" id="2710596"/>
    <lineage>
        <taxon>Bacteria</taxon>
        <taxon>Pseudomonadati</taxon>
        <taxon>Bacteroidota</taxon>
        <taxon>Cytophagia</taxon>
        <taxon>Cytophagales</taxon>
        <taxon>Cytophagaceae</taxon>
        <taxon>Spirosoma</taxon>
    </lineage>
</organism>
<keyword evidence="1" id="KW-0175">Coiled coil</keyword>
<dbReference type="PANTHER" id="PTHR43102">
    <property type="entry name" value="SLR1143 PROTEIN"/>
    <property type="match status" value="1"/>
</dbReference>
<dbReference type="RefSeq" id="WP_182461254.1">
    <property type="nucleotide sequence ID" value="NZ_CP059732.1"/>
</dbReference>
<feature type="coiled-coil region" evidence="1">
    <location>
        <begin position="158"/>
        <end position="192"/>
    </location>
</feature>
<dbReference type="Proteomes" id="UP000515369">
    <property type="component" value="Chromosome"/>
</dbReference>
<protein>
    <submittedName>
        <fullName evidence="3">GAF domain-containing protein</fullName>
    </submittedName>
</protein>
<evidence type="ECO:0000313" key="3">
    <source>
        <dbReference type="EMBL" id="QMW03998.1"/>
    </source>
</evidence>
<accession>A0A7G5GYQ6</accession>
<evidence type="ECO:0000313" key="4">
    <source>
        <dbReference type="Proteomes" id="UP000515369"/>
    </source>
</evidence>
<dbReference type="AlphaFoldDB" id="A0A7G5GYQ6"/>
<evidence type="ECO:0000256" key="1">
    <source>
        <dbReference type="SAM" id="Coils"/>
    </source>
</evidence>